<evidence type="ECO:0000313" key="1">
    <source>
        <dbReference type="EMBL" id="MDQ0224100.1"/>
    </source>
</evidence>
<proteinExistence type="predicted"/>
<dbReference type="Gene3D" id="3.30.70.2970">
    <property type="entry name" value="Protein of unknown function (DUF541), domain 2"/>
    <property type="match status" value="1"/>
</dbReference>
<dbReference type="EMBL" id="JAUSTZ010000001">
    <property type="protein sequence ID" value="MDQ0224100.1"/>
    <property type="molecule type" value="Genomic_DNA"/>
</dbReference>
<dbReference type="Pfam" id="PF04402">
    <property type="entry name" value="SIMPL"/>
    <property type="match status" value="1"/>
</dbReference>
<reference evidence="1 2" key="1">
    <citation type="submission" date="2023-07" db="EMBL/GenBank/DDBJ databases">
        <title>Genomic Encyclopedia of Type Strains, Phase IV (KMG-IV): sequencing the most valuable type-strain genomes for metagenomic binning, comparative biology and taxonomic classification.</title>
        <authorList>
            <person name="Goeker M."/>
        </authorList>
    </citation>
    <scope>NUCLEOTIDE SEQUENCE [LARGE SCALE GENOMIC DNA]</scope>
    <source>
        <strain evidence="1 2">DSM 17723</strain>
    </source>
</reference>
<comment type="caution">
    <text evidence="1">The sequence shown here is derived from an EMBL/GenBank/DDBJ whole genome shotgun (WGS) entry which is preliminary data.</text>
</comment>
<dbReference type="PANTHER" id="PTHR34387">
    <property type="entry name" value="SLR1258 PROTEIN"/>
    <property type="match status" value="1"/>
</dbReference>
<sequence>MFYMMDPASIRHHYRSATNSYRHKGHFTMTVNGSGTVSVKPDEALLNVGVVTENMQIQTAQEENTQKSNQLLEALKEIGIEENDITSIVYSINPKYDFVEGQSIFRGYVVEHLFQIKVRDLSKIATIYRVVIENEANRTSNLQFRLSNPDFHYQEALKLAIQNAKDKAREISRTIGLTYLKTPIKLTEQTIQQIQPLSRDTYQIAVSTEAFTPPIQSGEITVAAQIKAVFQYTD</sequence>
<gene>
    <name evidence="1" type="ORF">J2S02_000422</name>
</gene>
<dbReference type="RefSeq" id="WP_174881831.1">
    <property type="nucleotide sequence ID" value="NZ_CADEPK010000445.1"/>
</dbReference>
<organism evidence="1 2">
    <name type="scientific">Metabacillus niabensis</name>
    <dbReference type="NCBI Taxonomy" id="324854"/>
    <lineage>
        <taxon>Bacteria</taxon>
        <taxon>Bacillati</taxon>
        <taxon>Bacillota</taxon>
        <taxon>Bacilli</taxon>
        <taxon>Bacillales</taxon>
        <taxon>Bacillaceae</taxon>
        <taxon>Metabacillus</taxon>
    </lineage>
</organism>
<accession>A0ABT9YWB3</accession>
<evidence type="ECO:0000313" key="2">
    <source>
        <dbReference type="Proteomes" id="UP001232245"/>
    </source>
</evidence>
<dbReference type="InterPro" id="IPR052022">
    <property type="entry name" value="26kDa_periplasmic_antigen"/>
</dbReference>
<dbReference type="PANTHER" id="PTHR34387:SF1">
    <property type="entry name" value="PERIPLASMIC IMMUNOGENIC PROTEIN"/>
    <property type="match status" value="1"/>
</dbReference>
<protein>
    <submittedName>
        <fullName evidence="1">Uncharacterized protein YggE</fullName>
    </submittedName>
</protein>
<dbReference type="Proteomes" id="UP001232245">
    <property type="component" value="Unassembled WGS sequence"/>
</dbReference>
<dbReference type="InterPro" id="IPR007497">
    <property type="entry name" value="SIMPL/DUF541"/>
</dbReference>
<name>A0ABT9YWB3_9BACI</name>
<keyword evidence="2" id="KW-1185">Reference proteome</keyword>
<dbReference type="Gene3D" id="3.30.110.170">
    <property type="entry name" value="Protein of unknown function (DUF541), domain 1"/>
    <property type="match status" value="1"/>
</dbReference>